<dbReference type="Proteomes" id="UP001209570">
    <property type="component" value="Unassembled WGS sequence"/>
</dbReference>
<name>A0AAD5LFN2_PYTIN</name>
<protein>
    <recommendedName>
        <fullName evidence="5">Elicitin-like protein</fullName>
    </recommendedName>
</protein>
<evidence type="ECO:0000256" key="1">
    <source>
        <dbReference type="SAM" id="MobiDB-lite"/>
    </source>
</evidence>
<sequence>MKCAASFLALIAFKSVGAAESCDPIADAVALTMFNSQPGYIRACPGLLEAKSLPAGFCKDEKCISYMRDNYKNLPNCIDNNLARHAKWNTIINSCDLSNKGAPKCSPVDISKLEGAQAYVSACNGISQANTSASDVCAVPGCVDYMRKNLDTVPPCLLEDYAEFRTAWSAILETCSHPNVPRPTQTRKPVTKAPAQTPRPTTPDAIAAMTPEPTSSAASSASFLAMKLTGFAMLLSMVV</sequence>
<feature type="signal peptide" evidence="2">
    <location>
        <begin position="1"/>
        <end position="18"/>
    </location>
</feature>
<keyword evidence="4" id="KW-1185">Reference proteome</keyword>
<feature type="region of interest" description="Disordered" evidence="1">
    <location>
        <begin position="178"/>
        <end position="204"/>
    </location>
</feature>
<gene>
    <name evidence="3" type="ORF">P43SY_000139</name>
</gene>
<keyword evidence="2" id="KW-0732">Signal</keyword>
<evidence type="ECO:0008006" key="5">
    <source>
        <dbReference type="Google" id="ProtNLM"/>
    </source>
</evidence>
<proteinExistence type="predicted"/>
<accession>A0AAD5LFN2</accession>
<dbReference type="AlphaFoldDB" id="A0AAD5LFN2"/>
<feature type="chain" id="PRO_5042293003" description="Elicitin-like protein" evidence="2">
    <location>
        <begin position="19"/>
        <end position="239"/>
    </location>
</feature>
<organism evidence="3 4">
    <name type="scientific">Pythium insidiosum</name>
    <name type="common">Pythiosis disease agent</name>
    <dbReference type="NCBI Taxonomy" id="114742"/>
    <lineage>
        <taxon>Eukaryota</taxon>
        <taxon>Sar</taxon>
        <taxon>Stramenopiles</taxon>
        <taxon>Oomycota</taxon>
        <taxon>Peronosporomycetes</taxon>
        <taxon>Pythiales</taxon>
        <taxon>Pythiaceae</taxon>
        <taxon>Pythium</taxon>
    </lineage>
</organism>
<evidence type="ECO:0000313" key="4">
    <source>
        <dbReference type="Proteomes" id="UP001209570"/>
    </source>
</evidence>
<evidence type="ECO:0000256" key="2">
    <source>
        <dbReference type="SAM" id="SignalP"/>
    </source>
</evidence>
<evidence type="ECO:0000313" key="3">
    <source>
        <dbReference type="EMBL" id="KAJ0399300.1"/>
    </source>
</evidence>
<reference evidence="3" key="1">
    <citation type="submission" date="2021-12" db="EMBL/GenBank/DDBJ databases">
        <title>Prjna785345.</title>
        <authorList>
            <person name="Rujirawat T."/>
            <person name="Krajaejun T."/>
        </authorList>
    </citation>
    <scope>NUCLEOTIDE SEQUENCE</scope>
    <source>
        <strain evidence="3">Pi057C3</strain>
    </source>
</reference>
<comment type="caution">
    <text evidence="3">The sequence shown here is derived from an EMBL/GenBank/DDBJ whole genome shotgun (WGS) entry which is preliminary data.</text>
</comment>
<dbReference type="EMBL" id="JAKCXM010000187">
    <property type="protein sequence ID" value="KAJ0399300.1"/>
    <property type="molecule type" value="Genomic_DNA"/>
</dbReference>